<organism evidence="1 2">
    <name type="scientific">Paramecium octaurelia</name>
    <dbReference type="NCBI Taxonomy" id="43137"/>
    <lineage>
        <taxon>Eukaryota</taxon>
        <taxon>Sar</taxon>
        <taxon>Alveolata</taxon>
        <taxon>Ciliophora</taxon>
        <taxon>Intramacronucleata</taxon>
        <taxon>Oligohymenophorea</taxon>
        <taxon>Peniculida</taxon>
        <taxon>Parameciidae</taxon>
        <taxon>Paramecium</taxon>
    </lineage>
</organism>
<protein>
    <submittedName>
        <fullName evidence="1">Uncharacterized protein</fullName>
    </submittedName>
</protein>
<dbReference type="AlphaFoldDB" id="A0A8S1XRU9"/>
<sequence length="67" mass="8190">MKNYQFQLILEERPTLDILIHGFIIQGMIRSRMMMNRQQRGNKSYFWIERRWGLAYGLLSTVQKIRN</sequence>
<comment type="caution">
    <text evidence="1">The sequence shown here is derived from an EMBL/GenBank/DDBJ whole genome shotgun (WGS) entry which is preliminary data.</text>
</comment>
<dbReference type="Proteomes" id="UP000683925">
    <property type="component" value="Unassembled WGS sequence"/>
</dbReference>
<name>A0A8S1XRU9_PAROT</name>
<accession>A0A8S1XRU9</accession>
<dbReference type="EMBL" id="CAJJDP010000131">
    <property type="protein sequence ID" value="CAD8203813.1"/>
    <property type="molecule type" value="Genomic_DNA"/>
</dbReference>
<keyword evidence="2" id="KW-1185">Reference proteome</keyword>
<evidence type="ECO:0000313" key="2">
    <source>
        <dbReference type="Proteomes" id="UP000683925"/>
    </source>
</evidence>
<reference evidence="1" key="1">
    <citation type="submission" date="2021-01" db="EMBL/GenBank/DDBJ databases">
        <authorList>
            <consortium name="Genoscope - CEA"/>
            <person name="William W."/>
        </authorList>
    </citation>
    <scope>NUCLEOTIDE SEQUENCE</scope>
</reference>
<evidence type="ECO:0000313" key="1">
    <source>
        <dbReference type="EMBL" id="CAD8203813.1"/>
    </source>
</evidence>
<gene>
    <name evidence="1" type="ORF">POCTA_138.1.T1310027</name>
</gene>
<proteinExistence type="predicted"/>